<keyword evidence="3" id="KW-1185">Reference proteome</keyword>
<feature type="transmembrane region" description="Helical" evidence="1">
    <location>
        <begin position="37"/>
        <end position="59"/>
    </location>
</feature>
<dbReference type="EMBL" id="BJND01000098">
    <property type="protein sequence ID" value="GEC10231.1"/>
    <property type="molecule type" value="Genomic_DNA"/>
</dbReference>
<organism evidence="2 3">
    <name type="scientific">Streptomyces spinoverrucosus</name>
    <dbReference type="NCBI Taxonomy" id="284043"/>
    <lineage>
        <taxon>Bacteria</taxon>
        <taxon>Bacillati</taxon>
        <taxon>Actinomycetota</taxon>
        <taxon>Actinomycetes</taxon>
        <taxon>Kitasatosporales</taxon>
        <taxon>Streptomycetaceae</taxon>
        <taxon>Streptomyces</taxon>
    </lineage>
</organism>
<dbReference type="AlphaFoldDB" id="A0A4Y3VWU0"/>
<accession>A0A4Y3VWU0</accession>
<dbReference type="Proteomes" id="UP000317881">
    <property type="component" value="Unassembled WGS sequence"/>
</dbReference>
<keyword evidence="1" id="KW-0472">Membrane</keyword>
<comment type="caution">
    <text evidence="2">The sequence shown here is derived from an EMBL/GenBank/DDBJ whole genome shotgun (WGS) entry which is preliminary data.</text>
</comment>
<evidence type="ECO:0000256" key="1">
    <source>
        <dbReference type="SAM" id="Phobius"/>
    </source>
</evidence>
<dbReference type="RefSeq" id="WP_141315602.1">
    <property type="nucleotide sequence ID" value="NZ_BJND01000098.1"/>
</dbReference>
<proteinExistence type="predicted"/>
<name>A0A4Y3VWU0_9ACTN</name>
<feature type="transmembrane region" description="Helical" evidence="1">
    <location>
        <begin position="12"/>
        <end position="31"/>
    </location>
</feature>
<protein>
    <submittedName>
        <fullName evidence="2">Uncharacterized protein</fullName>
    </submittedName>
</protein>
<gene>
    <name evidence="2" type="ORF">SSP24_78860</name>
</gene>
<keyword evidence="1" id="KW-1133">Transmembrane helix</keyword>
<sequence>MALGQARGVARVQALLRCVLVVLLIVEASVFPDRENVAAGNALIASYAVWSVLRLRAVWRGRARPRLLRRC</sequence>
<evidence type="ECO:0000313" key="3">
    <source>
        <dbReference type="Proteomes" id="UP000317881"/>
    </source>
</evidence>
<keyword evidence="1" id="KW-0812">Transmembrane</keyword>
<evidence type="ECO:0000313" key="2">
    <source>
        <dbReference type="EMBL" id="GEC10231.1"/>
    </source>
</evidence>
<reference evidence="2 3" key="1">
    <citation type="submission" date="2019-06" db="EMBL/GenBank/DDBJ databases">
        <title>Whole genome shotgun sequence of Streptomyces spinoverrucosus NBRC 14228.</title>
        <authorList>
            <person name="Hosoyama A."/>
            <person name="Uohara A."/>
            <person name="Ohji S."/>
            <person name="Ichikawa N."/>
        </authorList>
    </citation>
    <scope>NUCLEOTIDE SEQUENCE [LARGE SCALE GENOMIC DNA]</scope>
    <source>
        <strain evidence="2 3">NBRC 14228</strain>
    </source>
</reference>